<dbReference type="Proteomes" id="UP001329915">
    <property type="component" value="Chromosome"/>
</dbReference>
<name>A0AAU0UTX5_9FIRM</name>
<reference evidence="2 3" key="1">
    <citation type="submission" date="2023-04" db="EMBL/GenBank/DDBJ databases">
        <authorList>
            <person name="Hsu D."/>
        </authorList>
    </citation>
    <scope>NUCLEOTIDE SEQUENCE [LARGE SCALE GENOMIC DNA]</scope>
    <source>
        <strain evidence="2 3">MK1</strain>
    </source>
</reference>
<evidence type="ECO:0000313" key="2">
    <source>
        <dbReference type="EMBL" id="WRO23746.1"/>
    </source>
</evidence>
<feature type="coiled-coil region" evidence="1">
    <location>
        <begin position="12"/>
        <end position="67"/>
    </location>
</feature>
<protein>
    <submittedName>
        <fullName evidence="2">Uncharacterized protein</fullName>
    </submittedName>
</protein>
<dbReference type="EMBL" id="CP121694">
    <property type="protein sequence ID" value="WRO23746.1"/>
    <property type="molecule type" value="Genomic_DNA"/>
</dbReference>
<keyword evidence="1" id="KW-0175">Coiled coil</keyword>
<gene>
    <name evidence="2" type="ORF">MFMK1_003614</name>
</gene>
<dbReference type="AlphaFoldDB" id="A0AAU0UTX5"/>
<proteinExistence type="predicted"/>
<organism evidence="2 3">
    <name type="scientific">Metallumcola ferriviriculae</name>
    <dbReference type="NCBI Taxonomy" id="3039180"/>
    <lineage>
        <taxon>Bacteria</taxon>
        <taxon>Bacillati</taxon>
        <taxon>Bacillota</taxon>
        <taxon>Clostridia</taxon>
        <taxon>Neomoorellales</taxon>
        <taxon>Desulfitibacteraceae</taxon>
        <taxon>Metallumcola</taxon>
    </lineage>
</organism>
<dbReference type="RefSeq" id="WP_366923122.1">
    <property type="nucleotide sequence ID" value="NZ_CP121694.1"/>
</dbReference>
<accession>A0AAU0UTX5</accession>
<sequence>MLASGCASQNEVDKIIEEKEELTQKVADLEKANWKLYDETVQYSRQITKLEKKIDRLELTEDQLIIDTRLNLDVLEVILKYFEGIKENDDDKIKSAVSSDYFPQVKKLLNWNEEVENLKEIGFMGERDVGRPEVITGVSWVRPDGNVNGRMFVLQKFQDGWEIVMID</sequence>
<evidence type="ECO:0000256" key="1">
    <source>
        <dbReference type="SAM" id="Coils"/>
    </source>
</evidence>
<keyword evidence="3" id="KW-1185">Reference proteome</keyword>
<dbReference type="KEGG" id="dbc:MFMK1_003614"/>
<evidence type="ECO:0000313" key="3">
    <source>
        <dbReference type="Proteomes" id="UP001329915"/>
    </source>
</evidence>